<protein>
    <submittedName>
        <fullName evidence="2">Uncharacterized protein</fullName>
    </submittedName>
</protein>
<evidence type="ECO:0000313" key="3">
    <source>
        <dbReference type="Proteomes" id="UP000708208"/>
    </source>
</evidence>
<evidence type="ECO:0000256" key="1">
    <source>
        <dbReference type="SAM" id="SignalP"/>
    </source>
</evidence>
<organism evidence="2 3">
    <name type="scientific">Allacma fusca</name>
    <dbReference type="NCBI Taxonomy" id="39272"/>
    <lineage>
        <taxon>Eukaryota</taxon>
        <taxon>Metazoa</taxon>
        <taxon>Ecdysozoa</taxon>
        <taxon>Arthropoda</taxon>
        <taxon>Hexapoda</taxon>
        <taxon>Collembola</taxon>
        <taxon>Symphypleona</taxon>
        <taxon>Sminthuridae</taxon>
        <taxon>Allacma</taxon>
    </lineage>
</organism>
<feature type="chain" id="PRO_5035167802" evidence="1">
    <location>
        <begin position="25"/>
        <end position="54"/>
    </location>
</feature>
<sequence length="54" mass="6027">MELEQLLSLITFLVLLILISPSSASFAVTNGTDKTREEYAMGQEVVESVVRKLR</sequence>
<keyword evidence="1" id="KW-0732">Signal</keyword>
<accession>A0A8J2JQC6</accession>
<gene>
    <name evidence="2" type="ORF">AFUS01_LOCUS14116</name>
</gene>
<dbReference type="EMBL" id="CAJVCH010118024">
    <property type="protein sequence ID" value="CAG7725137.1"/>
    <property type="molecule type" value="Genomic_DNA"/>
</dbReference>
<reference evidence="2" key="1">
    <citation type="submission" date="2021-06" db="EMBL/GenBank/DDBJ databases">
        <authorList>
            <person name="Hodson N. C."/>
            <person name="Mongue J. A."/>
            <person name="Jaron S. K."/>
        </authorList>
    </citation>
    <scope>NUCLEOTIDE SEQUENCE</scope>
</reference>
<dbReference type="OrthoDB" id="7776018at2759"/>
<comment type="caution">
    <text evidence="2">The sequence shown here is derived from an EMBL/GenBank/DDBJ whole genome shotgun (WGS) entry which is preliminary data.</text>
</comment>
<evidence type="ECO:0000313" key="2">
    <source>
        <dbReference type="EMBL" id="CAG7725137.1"/>
    </source>
</evidence>
<proteinExistence type="predicted"/>
<keyword evidence="3" id="KW-1185">Reference proteome</keyword>
<dbReference type="Proteomes" id="UP000708208">
    <property type="component" value="Unassembled WGS sequence"/>
</dbReference>
<dbReference type="AlphaFoldDB" id="A0A8J2JQC6"/>
<feature type="non-terminal residue" evidence="2">
    <location>
        <position position="54"/>
    </location>
</feature>
<name>A0A8J2JQC6_9HEXA</name>
<feature type="signal peptide" evidence="1">
    <location>
        <begin position="1"/>
        <end position="24"/>
    </location>
</feature>